<protein>
    <submittedName>
        <fullName evidence="7">CUB domain-containing protein</fullName>
    </submittedName>
</protein>
<evidence type="ECO:0000256" key="3">
    <source>
        <dbReference type="SAM" id="MobiDB-lite"/>
    </source>
</evidence>
<feature type="domain" description="CUB" evidence="5">
    <location>
        <begin position="19"/>
        <end position="186"/>
    </location>
</feature>
<comment type="caution">
    <text evidence="2">Lacks conserved residue(s) required for the propagation of feature annotation.</text>
</comment>
<feature type="region of interest" description="Disordered" evidence="3">
    <location>
        <begin position="346"/>
        <end position="449"/>
    </location>
</feature>
<dbReference type="InterPro" id="IPR000859">
    <property type="entry name" value="CUB_dom"/>
</dbReference>
<organism evidence="6 7">
    <name type="scientific">Globodera rostochiensis</name>
    <name type="common">Golden nematode worm</name>
    <name type="synonym">Heterodera rostochiensis</name>
    <dbReference type="NCBI Taxonomy" id="31243"/>
    <lineage>
        <taxon>Eukaryota</taxon>
        <taxon>Metazoa</taxon>
        <taxon>Ecdysozoa</taxon>
        <taxon>Nematoda</taxon>
        <taxon>Chromadorea</taxon>
        <taxon>Rhabditida</taxon>
        <taxon>Tylenchina</taxon>
        <taxon>Tylenchomorpha</taxon>
        <taxon>Tylenchoidea</taxon>
        <taxon>Heteroderidae</taxon>
        <taxon>Heteroderinae</taxon>
        <taxon>Globodera</taxon>
    </lineage>
</organism>
<feature type="compositionally biased region" description="Pro residues" evidence="3">
    <location>
        <begin position="358"/>
        <end position="368"/>
    </location>
</feature>
<feature type="region of interest" description="Disordered" evidence="3">
    <location>
        <begin position="469"/>
        <end position="506"/>
    </location>
</feature>
<dbReference type="InterPro" id="IPR035914">
    <property type="entry name" value="Sperma_CUB_dom_sf"/>
</dbReference>
<evidence type="ECO:0000256" key="1">
    <source>
        <dbReference type="ARBA" id="ARBA00023157"/>
    </source>
</evidence>
<proteinExistence type="predicted"/>
<dbReference type="PROSITE" id="PS01180">
    <property type="entry name" value="CUB"/>
    <property type="match status" value="1"/>
</dbReference>
<feature type="region of interest" description="Disordered" evidence="3">
    <location>
        <begin position="151"/>
        <end position="170"/>
    </location>
</feature>
<evidence type="ECO:0000256" key="4">
    <source>
        <dbReference type="SAM" id="Phobius"/>
    </source>
</evidence>
<dbReference type="Gene3D" id="2.60.120.290">
    <property type="entry name" value="Spermadhesin, CUB domain"/>
    <property type="match status" value="1"/>
</dbReference>
<evidence type="ECO:0000259" key="5">
    <source>
        <dbReference type="PROSITE" id="PS01180"/>
    </source>
</evidence>
<keyword evidence="4" id="KW-0812">Transmembrane</keyword>
<sequence>MISEPKIVYVDGINPWDNCRPGLKRSLSALTGLLISHSAYGSEPYNASRNCFLTVAVPVGFRLRLKALDFDVQGRWKHCEHEDTLHIFDHDRTMEAVELASEQPLPAAGSPGRMLGEFCGQIPQNEKKNKKFLLLAESSFNALTLWWHTEPRQNDEKDQPKDMPRTSTVSTRPIVAEGFRLLWSSFRHAEKCRQNATDGDGLAEFACQTKNRQKVPSQTTAHLLVTEECIPAPLACNSYADCADDEADLHPRRQLAHGCQHIPNDFIGLLTTSSGPKKLALCAALVTVWLSICLGCCCCWMHFRRKHRTKKRLNRQQNDKEQGPMLKHAQQQQIIHDDFYHQIQPPPPPMAICNFSPPQLPSQGPPMAPHISHPLPPKLHHTRHVQHRHQILRPSSGSGGSGGGSSSSSAQRQQNAKQPPPNKSAAMNPAGSTSTATTATTSAPNNELSTAADSGEYFYVQQLDFAALKQQQQQNKKMPSKTMPNKMAPPPLHFEHMNRGIMNDKH</sequence>
<dbReference type="AlphaFoldDB" id="A0A914HXE9"/>
<evidence type="ECO:0000256" key="2">
    <source>
        <dbReference type="PROSITE-ProRule" id="PRU00059"/>
    </source>
</evidence>
<feature type="compositionally biased region" description="Basic residues" evidence="3">
    <location>
        <begin position="378"/>
        <end position="391"/>
    </location>
</feature>
<accession>A0A914HXE9</accession>
<keyword evidence="1" id="KW-1015">Disulfide bond</keyword>
<dbReference type="Proteomes" id="UP000887572">
    <property type="component" value="Unplaced"/>
</dbReference>
<evidence type="ECO:0000313" key="7">
    <source>
        <dbReference type="WBParaSite" id="Gr19_v10_g4673.t2"/>
    </source>
</evidence>
<keyword evidence="4" id="KW-1133">Transmembrane helix</keyword>
<feature type="compositionally biased region" description="Basic and acidic residues" evidence="3">
    <location>
        <begin position="151"/>
        <end position="164"/>
    </location>
</feature>
<feature type="transmembrane region" description="Helical" evidence="4">
    <location>
        <begin position="283"/>
        <end position="303"/>
    </location>
</feature>
<evidence type="ECO:0000313" key="6">
    <source>
        <dbReference type="Proteomes" id="UP000887572"/>
    </source>
</evidence>
<keyword evidence="6" id="KW-1185">Reference proteome</keyword>
<dbReference type="WBParaSite" id="Gr19_v10_g4673.t2">
    <property type="protein sequence ID" value="Gr19_v10_g4673.t2"/>
    <property type="gene ID" value="Gr19_v10_g4673"/>
</dbReference>
<name>A0A914HXE9_GLORO</name>
<feature type="compositionally biased region" description="Basic and acidic residues" evidence="3">
    <location>
        <begin position="493"/>
        <end position="506"/>
    </location>
</feature>
<feature type="compositionally biased region" description="Low complexity" evidence="3">
    <location>
        <begin position="432"/>
        <end position="443"/>
    </location>
</feature>
<reference evidence="7" key="1">
    <citation type="submission" date="2022-11" db="UniProtKB">
        <authorList>
            <consortium name="WormBaseParasite"/>
        </authorList>
    </citation>
    <scope>IDENTIFICATION</scope>
</reference>
<keyword evidence="4" id="KW-0472">Membrane</keyword>
<dbReference type="SUPFAM" id="SSF49854">
    <property type="entry name" value="Spermadhesin, CUB domain"/>
    <property type="match status" value="1"/>
</dbReference>